<dbReference type="SUPFAM" id="SSF55248">
    <property type="entry name" value="PCD-like"/>
    <property type="match status" value="1"/>
</dbReference>
<sequence>MTGMCPELYDPRMGYDPTRKLTDGDVLDLKPEGWWGDAGKLFREFPFDSYQAGVDFAVRVAALAEALGHHPDISIHYRKVKVNYFTHDAGGVTQRDIDSAQAVNALWAEVSGAGVTGA</sequence>
<evidence type="ECO:0000256" key="1">
    <source>
        <dbReference type="ARBA" id="ARBA00001554"/>
    </source>
</evidence>
<dbReference type="PANTHER" id="PTHR12599">
    <property type="entry name" value="PTERIN-4-ALPHA-CARBINOLAMINE DEHYDRATASE"/>
    <property type="match status" value="1"/>
</dbReference>
<evidence type="ECO:0000313" key="6">
    <source>
        <dbReference type="Proteomes" id="UP001404956"/>
    </source>
</evidence>
<accession>A0ABP9X9L6</accession>
<dbReference type="InterPro" id="IPR036428">
    <property type="entry name" value="PCD_sf"/>
</dbReference>
<comment type="similarity">
    <text evidence="2">Belongs to the pterin-4-alpha-carbinolamine dehydratase family.</text>
</comment>
<organism evidence="5 6">
    <name type="scientific">Deinococcus aluminii</name>
    <dbReference type="NCBI Taxonomy" id="1656885"/>
    <lineage>
        <taxon>Bacteria</taxon>
        <taxon>Thermotogati</taxon>
        <taxon>Deinococcota</taxon>
        <taxon>Deinococci</taxon>
        <taxon>Deinococcales</taxon>
        <taxon>Deinococcaceae</taxon>
        <taxon>Deinococcus</taxon>
    </lineage>
</organism>
<proteinExistence type="inferred from homology"/>
<dbReference type="EMBL" id="BAABRV010000001">
    <property type="protein sequence ID" value="GAA5532065.1"/>
    <property type="molecule type" value="Genomic_DNA"/>
</dbReference>
<dbReference type="Pfam" id="PF01329">
    <property type="entry name" value="Pterin_4a"/>
    <property type="match status" value="1"/>
</dbReference>
<comment type="catalytic activity">
    <reaction evidence="1">
        <text>(4aS,6R)-4a-hydroxy-L-erythro-5,6,7,8-tetrahydrobiopterin = (6R)-L-erythro-6,7-dihydrobiopterin + H2O</text>
        <dbReference type="Rhea" id="RHEA:11920"/>
        <dbReference type="ChEBI" id="CHEBI:15377"/>
        <dbReference type="ChEBI" id="CHEBI:15642"/>
        <dbReference type="ChEBI" id="CHEBI:43120"/>
        <dbReference type="EC" id="4.2.1.96"/>
    </reaction>
</comment>
<dbReference type="PANTHER" id="PTHR12599:SF0">
    <property type="entry name" value="PTERIN-4-ALPHA-CARBINOLAMINE DEHYDRATASE"/>
    <property type="match status" value="1"/>
</dbReference>
<dbReference type="CDD" id="cd00488">
    <property type="entry name" value="PCD_DCoH"/>
    <property type="match status" value="1"/>
</dbReference>
<evidence type="ECO:0000256" key="3">
    <source>
        <dbReference type="ARBA" id="ARBA00013252"/>
    </source>
</evidence>
<name>A0ABP9X9L6_9DEIO</name>
<gene>
    <name evidence="5" type="ORF">Dalu01_00443</name>
</gene>
<comment type="caution">
    <text evidence="5">The sequence shown here is derived from an EMBL/GenBank/DDBJ whole genome shotgun (WGS) entry which is preliminary data.</text>
</comment>
<dbReference type="Proteomes" id="UP001404956">
    <property type="component" value="Unassembled WGS sequence"/>
</dbReference>
<dbReference type="InterPro" id="IPR001533">
    <property type="entry name" value="Pterin_deHydtase"/>
</dbReference>
<protein>
    <recommendedName>
        <fullName evidence="3">4a-hydroxytetrahydrobiopterin dehydratase</fullName>
        <ecNumber evidence="3">4.2.1.96</ecNumber>
    </recommendedName>
</protein>
<keyword evidence="6" id="KW-1185">Reference proteome</keyword>
<dbReference type="EC" id="4.2.1.96" evidence="3"/>
<dbReference type="Gene3D" id="3.30.1360.20">
    <property type="entry name" value="Transcriptional coactivator/pterin dehydratase"/>
    <property type="match status" value="1"/>
</dbReference>
<evidence type="ECO:0000313" key="5">
    <source>
        <dbReference type="EMBL" id="GAA5532065.1"/>
    </source>
</evidence>
<keyword evidence="4" id="KW-0456">Lyase</keyword>
<evidence type="ECO:0000256" key="2">
    <source>
        <dbReference type="ARBA" id="ARBA00006472"/>
    </source>
</evidence>
<dbReference type="NCBIfam" id="NF002017">
    <property type="entry name" value="PRK00823.1-2"/>
    <property type="match status" value="1"/>
</dbReference>
<reference evidence="5 6" key="1">
    <citation type="submission" date="2024-02" db="EMBL/GenBank/DDBJ databases">
        <title>Deinococcus aluminii NBRC 112889.</title>
        <authorList>
            <person name="Ichikawa N."/>
            <person name="Katano-Makiyama Y."/>
            <person name="Hidaka K."/>
        </authorList>
    </citation>
    <scope>NUCLEOTIDE SEQUENCE [LARGE SCALE GENOMIC DNA]</scope>
    <source>
        <strain evidence="5 6">NBRC 112889</strain>
    </source>
</reference>
<evidence type="ECO:0000256" key="4">
    <source>
        <dbReference type="ARBA" id="ARBA00023239"/>
    </source>
</evidence>